<dbReference type="AlphaFoldDB" id="A0A9X0CNR0"/>
<dbReference type="Proteomes" id="UP001163046">
    <property type="component" value="Unassembled WGS sequence"/>
</dbReference>
<evidence type="ECO:0000313" key="2">
    <source>
        <dbReference type="EMBL" id="KAJ7365413.1"/>
    </source>
</evidence>
<sequence>MVANTHNFFLPFTAPAKMIGLKVLDIIEKCQSETRQTAKDNTPASANVFVPRLQIPKLLGGEDWSSRVCRKKQEFGVEDRDTRKTPSPTNKTHETMKPEEFIATYLK</sequence>
<reference evidence="2" key="1">
    <citation type="submission" date="2023-01" db="EMBL/GenBank/DDBJ databases">
        <title>Genome assembly of the deep-sea coral Lophelia pertusa.</title>
        <authorList>
            <person name="Herrera S."/>
            <person name="Cordes E."/>
        </authorList>
    </citation>
    <scope>NUCLEOTIDE SEQUENCE</scope>
    <source>
        <strain evidence="2">USNM1676648</strain>
        <tissue evidence="2">Polyp</tissue>
    </source>
</reference>
<comment type="caution">
    <text evidence="2">The sequence shown here is derived from an EMBL/GenBank/DDBJ whole genome shotgun (WGS) entry which is preliminary data.</text>
</comment>
<evidence type="ECO:0000256" key="1">
    <source>
        <dbReference type="SAM" id="MobiDB-lite"/>
    </source>
</evidence>
<feature type="region of interest" description="Disordered" evidence="1">
    <location>
        <begin position="75"/>
        <end position="97"/>
    </location>
</feature>
<protein>
    <submittedName>
        <fullName evidence="2">Uncharacterized protein</fullName>
    </submittedName>
</protein>
<dbReference type="EMBL" id="MU827303">
    <property type="protein sequence ID" value="KAJ7365413.1"/>
    <property type="molecule type" value="Genomic_DNA"/>
</dbReference>
<gene>
    <name evidence="2" type="ORF">OS493_005520</name>
</gene>
<accession>A0A9X0CNR0</accession>
<name>A0A9X0CNR0_9CNID</name>
<organism evidence="2 3">
    <name type="scientific">Desmophyllum pertusum</name>
    <dbReference type="NCBI Taxonomy" id="174260"/>
    <lineage>
        <taxon>Eukaryota</taxon>
        <taxon>Metazoa</taxon>
        <taxon>Cnidaria</taxon>
        <taxon>Anthozoa</taxon>
        <taxon>Hexacorallia</taxon>
        <taxon>Scleractinia</taxon>
        <taxon>Caryophylliina</taxon>
        <taxon>Caryophylliidae</taxon>
        <taxon>Desmophyllum</taxon>
    </lineage>
</organism>
<feature type="compositionally biased region" description="Basic and acidic residues" evidence="1">
    <location>
        <begin position="75"/>
        <end position="84"/>
    </location>
</feature>
<keyword evidence="3" id="KW-1185">Reference proteome</keyword>
<proteinExistence type="predicted"/>
<evidence type="ECO:0000313" key="3">
    <source>
        <dbReference type="Proteomes" id="UP001163046"/>
    </source>
</evidence>